<reference evidence="2" key="1">
    <citation type="submission" date="2018-05" db="EMBL/GenBank/DDBJ databases">
        <authorList>
            <person name="Li X."/>
        </authorList>
    </citation>
    <scope>NUCLEOTIDE SEQUENCE [LARGE SCALE GENOMIC DNA]</scope>
    <source>
        <strain evidence="2">LX32</strain>
    </source>
</reference>
<name>A0A328AM53_9CAUL</name>
<protein>
    <submittedName>
        <fullName evidence="1">Uncharacterized protein</fullName>
    </submittedName>
</protein>
<gene>
    <name evidence="1" type="ORF">DJ017_14480</name>
</gene>
<evidence type="ECO:0000313" key="2">
    <source>
        <dbReference type="Proteomes" id="UP000249254"/>
    </source>
</evidence>
<dbReference type="EMBL" id="QFYQ01000001">
    <property type="protein sequence ID" value="RAK55627.1"/>
    <property type="molecule type" value="Genomic_DNA"/>
</dbReference>
<organism evidence="1 2">
    <name type="scientific">Phenylobacterium soli</name>
    <dbReference type="NCBI Taxonomy" id="2170551"/>
    <lineage>
        <taxon>Bacteria</taxon>
        <taxon>Pseudomonadati</taxon>
        <taxon>Pseudomonadota</taxon>
        <taxon>Alphaproteobacteria</taxon>
        <taxon>Caulobacterales</taxon>
        <taxon>Caulobacteraceae</taxon>
        <taxon>Phenylobacterium</taxon>
    </lineage>
</organism>
<proteinExistence type="predicted"/>
<evidence type="ECO:0000313" key="1">
    <source>
        <dbReference type="EMBL" id="RAK55627.1"/>
    </source>
</evidence>
<sequence>MKQRARRRPALLSHAFLIQVSASGAAVAALVGLAAWARIARPLNPLDDQTARFLLGEEFPGKPIDQLWVATDGAGALARAGASALVLCRVGDGYVARQLPWAQALSAAFRDGRLTLDLADVAAPKAVINLPAWPPKDLAA</sequence>
<dbReference type="Proteomes" id="UP000249254">
    <property type="component" value="Unassembled WGS sequence"/>
</dbReference>
<dbReference type="OrthoDB" id="7190291at2"/>
<comment type="caution">
    <text evidence="1">The sequence shown here is derived from an EMBL/GenBank/DDBJ whole genome shotgun (WGS) entry which is preliminary data.</text>
</comment>
<keyword evidence="2" id="KW-1185">Reference proteome</keyword>
<dbReference type="AlphaFoldDB" id="A0A328AM53"/>
<accession>A0A328AM53</accession>